<evidence type="ECO:0000313" key="2">
    <source>
        <dbReference type="EMBL" id="GIG18366.1"/>
    </source>
</evidence>
<reference evidence="2" key="1">
    <citation type="submission" date="2021-01" db="EMBL/GenBank/DDBJ databases">
        <title>Whole genome shotgun sequence of Catellatospora methionotrophica NBRC 14553.</title>
        <authorList>
            <person name="Komaki H."/>
            <person name="Tamura T."/>
        </authorList>
    </citation>
    <scope>NUCLEOTIDE SEQUENCE</scope>
    <source>
        <strain evidence="2">NBRC 14553</strain>
    </source>
</reference>
<accession>A0A8J3LN49</accession>
<sequence length="100" mass="10937">MNTPPARARTRIGNDGDGLLELVLEWSGQDHWLRPGDQAVVVTPMAAVFDVYAAVGRIVVHFGEAEAWVEDIDTGPEQPGGWTVPRQRRPTQSMAQNGSE</sequence>
<dbReference type="Proteomes" id="UP000660339">
    <property type="component" value="Unassembled WGS sequence"/>
</dbReference>
<feature type="compositionally biased region" description="Polar residues" evidence="1">
    <location>
        <begin position="90"/>
        <end position="100"/>
    </location>
</feature>
<keyword evidence="3" id="KW-1185">Reference proteome</keyword>
<dbReference type="AlphaFoldDB" id="A0A8J3LN49"/>
<dbReference type="EMBL" id="BONJ01000040">
    <property type="protein sequence ID" value="GIG18366.1"/>
    <property type="molecule type" value="Genomic_DNA"/>
</dbReference>
<evidence type="ECO:0000313" key="3">
    <source>
        <dbReference type="Proteomes" id="UP000660339"/>
    </source>
</evidence>
<organism evidence="2 3">
    <name type="scientific">Catellatospora methionotrophica</name>
    <dbReference type="NCBI Taxonomy" id="121620"/>
    <lineage>
        <taxon>Bacteria</taxon>
        <taxon>Bacillati</taxon>
        <taxon>Actinomycetota</taxon>
        <taxon>Actinomycetes</taxon>
        <taxon>Micromonosporales</taxon>
        <taxon>Micromonosporaceae</taxon>
        <taxon>Catellatospora</taxon>
    </lineage>
</organism>
<gene>
    <name evidence="2" type="ORF">Cme02nite_66980</name>
</gene>
<evidence type="ECO:0000256" key="1">
    <source>
        <dbReference type="SAM" id="MobiDB-lite"/>
    </source>
</evidence>
<feature type="region of interest" description="Disordered" evidence="1">
    <location>
        <begin position="72"/>
        <end position="100"/>
    </location>
</feature>
<comment type="caution">
    <text evidence="2">The sequence shown here is derived from an EMBL/GenBank/DDBJ whole genome shotgun (WGS) entry which is preliminary data.</text>
</comment>
<dbReference type="RefSeq" id="WP_166387868.1">
    <property type="nucleotide sequence ID" value="NZ_BAAATT010000021.1"/>
</dbReference>
<protein>
    <submittedName>
        <fullName evidence="2">Uncharacterized protein</fullName>
    </submittedName>
</protein>
<name>A0A8J3LN49_9ACTN</name>
<proteinExistence type="predicted"/>